<keyword evidence="2" id="KW-1185">Reference proteome</keyword>
<accession>A0A814FVZ0</accession>
<gene>
    <name evidence="1" type="ORF">OXX778_LOCUS15653</name>
</gene>
<dbReference type="EMBL" id="CAJNOC010003506">
    <property type="protein sequence ID" value="CAF0985633.1"/>
    <property type="molecule type" value="Genomic_DNA"/>
</dbReference>
<dbReference type="AlphaFoldDB" id="A0A814FVZ0"/>
<name>A0A814FVZ0_9BILA</name>
<sequence>MSKLYLNDKFCAVCKTRFYSTNKRTINEISNSDLILKINNVVNDNQTVKVGDLVCSKCKKRATIMKEIDHVISLESESTANDNKIDINIIFRTKSEALVVYLFWLKTGLDQSTIRIHFDLFLLKFKSKKLKNVIREFKKNSPDETLERENPLEHCNVSNHKQNFIFTFYLKHIEQSWEFFLGVDSIPLEYNLSGFDFFSQVNSNKNESIPNTYVE</sequence>
<protein>
    <submittedName>
        <fullName evidence="1">Uncharacterized protein</fullName>
    </submittedName>
</protein>
<proteinExistence type="predicted"/>
<evidence type="ECO:0000313" key="1">
    <source>
        <dbReference type="EMBL" id="CAF0985633.1"/>
    </source>
</evidence>
<evidence type="ECO:0000313" key="2">
    <source>
        <dbReference type="Proteomes" id="UP000663879"/>
    </source>
</evidence>
<reference evidence="1" key="1">
    <citation type="submission" date="2021-02" db="EMBL/GenBank/DDBJ databases">
        <authorList>
            <person name="Nowell W R."/>
        </authorList>
    </citation>
    <scope>NUCLEOTIDE SEQUENCE</scope>
    <source>
        <strain evidence="1">Ploen Becks lab</strain>
    </source>
</reference>
<organism evidence="1 2">
    <name type="scientific">Brachionus calyciflorus</name>
    <dbReference type="NCBI Taxonomy" id="104777"/>
    <lineage>
        <taxon>Eukaryota</taxon>
        <taxon>Metazoa</taxon>
        <taxon>Spiralia</taxon>
        <taxon>Gnathifera</taxon>
        <taxon>Rotifera</taxon>
        <taxon>Eurotatoria</taxon>
        <taxon>Monogononta</taxon>
        <taxon>Pseudotrocha</taxon>
        <taxon>Ploima</taxon>
        <taxon>Brachionidae</taxon>
        <taxon>Brachionus</taxon>
    </lineage>
</organism>
<dbReference type="Proteomes" id="UP000663879">
    <property type="component" value="Unassembled WGS sequence"/>
</dbReference>
<comment type="caution">
    <text evidence="1">The sequence shown here is derived from an EMBL/GenBank/DDBJ whole genome shotgun (WGS) entry which is preliminary data.</text>
</comment>